<proteinExistence type="predicted"/>
<dbReference type="RefSeq" id="WP_186900903.1">
    <property type="nucleotide sequence ID" value="NZ_JACOOT010000008.1"/>
</dbReference>
<keyword evidence="1" id="KW-0732">Signal</keyword>
<name>A0A8I0AGW9_9FIRM</name>
<dbReference type="InterPro" id="IPR029058">
    <property type="entry name" value="AB_hydrolase_fold"/>
</dbReference>
<dbReference type="PANTHER" id="PTHR48098">
    <property type="entry name" value="ENTEROCHELIN ESTERASE-RELATED"/>
    <property type="match status" value="1"/>
</dbReference>
<gene>
    <name evidence="2" type="ORF">H8S54_03220</name>
</gene>
<reference evidence="2 3" key="1">
    <citation type="submission" date="2020-08" db="EMBL/GenBank/DDBJ databases">
        <title>Genome public.</title>
        <authorList>
            <person name="Liu C."/>
            <person name="Sun Q."/>
        </authorList>
    </citation>
    <scope>NUCLEOTIDE SEQUENCE [LARGE SCALE GENOMIC DNA]</scope>
    <source>
        <strain evidence="2 3">BX17</strain>
    </source>
</reference>
<feature type="chain" id="PRO_5034809452" description="Enterochelin esterase" evidence="1">
    <location>
        <begin position="26"/>
        <end position="352"/>
    </location>
</feature>
<dbReference type="AlphaFoldDB" id="A0A8I0AGW9"/>
<dbReference type="SUPFAM" id="SSF53474">
    <property type="entry name" value="alpha/beta-Hydrolases"/>
    <property type="match status" value="1"/>
</dbReference>
<protein>
    <recommendedName>
        <fullName evidence="4">Enterochelin esterase</fullName>
    </recommendedName>
</protein>
<dbReference type="InterPro" id="IPR000801">
    <property type="entry name" value="Esterase-like"/>
</dbReference>
<comment type="caution">
    <text evidence="2">The sequence shown here is derived from an EMBL/GenBank/DDBJ whole genome shotgun (WGS) entry which is preliminary data.</text>
</comment>
<dbReference type="Pfam" id="PF00756">
    <property type="entry name" value="Esterase"/>
    <property type="match status" value="1"/>
</dbReference>
<dbReference type="Proteomes" id="UP000652847">
    <property type="component" value="Unassembled WGS sequence"/>
</dbReference>
<sequence>MKTKKLLRYSLFFLLLFAGESTVLAQDTVEEINAWEQDCAEESTVNPGTEGFVTSLPLDPSYAEECKERGTVETLTYTCHSYALEAVTGESNIMLEKSVNVYLPYGYDENQEYDILYLLHGTGGFEDYWIGNSSTGKVACNVLDNMIEAGECEPVIVVSPTYYSPTEEMGYRKMDPMELFNNEKDPYADQWPMYFWKELRNDIIPLIESTYSTYAEKDVSEAKLQKTRDHRGFAGLSRGSKTTVNSGMMHCADLFAYIGSYSGAWADVEAFKEILESEEYRNCDFKYWYNGNGTEDFSLENHEEFLNEVLEKMPDRFSLDKNVAWVVFDGGGHAYNCWIADLYNSLLFFFKK</sequence>
<dbReference type="GO" id="GO:0016747">
    <property type="term" value="F:acyltransferase activity, transferring groups other than amino-acyl groups"/>
    <property type="evidence" value="ECO:0007669"/>
    <property type="project" value="TreeGrafter"/>
</dbReference>
<accession>A0A8I0AGW9</accession>
<feature type="signal peptide" evidence="1">
    <location>
        <begin position="1"/>
        <end position="25"/>
    </location>
</feature>
<evidence type="ECO:0000313" key="3">
    <source>
        <dbReference type="Proteomes" id="UP000652847"/>
    </source>
</evidence>
<evidence type="ECO:0008006" key="4">
    <source>
        <dbReference type="Google" id="ProtNLM"/>
    </source>
</evidence>
<evidence type="ECO:0000313" key="2">
    <source>
        <dbReference type="EMBL" id="MBC5650159.1"/>
    </source>
</evidence>
<organism evidence="2 3">
    <name type="scientific">Blautia segnis</name>
    <dbReference type="NCBI Taxonomy" id="2763030"/>
    <lineage>
        <taxon>Bacteria</taxon>
        <taxon>Bacillati</taxon>
        <taxon>Bacillota</taxon>
        <taxon>Clostridia</taxon>
        <taxon>Lachnospirales</taxon>
        <taxon>Lachnospiraceae</taxon>
        <taxon>Blautia</taxon>
    </lineage>
</organism>
<dbReference type="Gene3D" id="3.40.50.1820">
    <property type="entry name" value="alpha/beta hydrolase"/>
    <property type="match status" value="1"/>
</dbReference>
<dbReference type="PANTHER" id="PTHR48098:SF1">
    <property type="entry name" value="DIACYLGLYCEROL ACYLTRANSFERASE_MYCOLYLTRANSFERASE AG85A"/>
    <property type="match status" value="1"/>
</dbReference>
<dbReference type="EMBL" id="JACOOT010000008">
    <property type="protein sequence ID" value="MBC5650159.1"/>
    <property type="molecule type" value="Genomic_DNA"/>
</dbReference>
<evidence type="ECO:0000256" key="1">
    <source>
        <dbReference type="SAM" id="SignalP"/>
    </source>
</evidence>
<dbReference type="InterPro" id="IPR050583">
    <property type="entry name" value="Mycobacterial_A85_antigen"/>
</dbReference>
<keyword evidence="3" id="KW-1185">Reference proteome</keyword>